<reference evidence="1" key="2">
    <citation type="journal article" date="2015" name="Data Brief">
        <title>Shoot transcriptome of the giant reed, Arundo donax.</title>
        <authorList>
            <person name="Barrero R.A."/>
            <person name="Guerrero F.D."/>
            <person name="Moolhuijzen P."/>
            <person name="Goolsby J.A."/>
            <person name="Tidwell J."/>
            <person name="Bellgard S.E."/>
            <person name="Bellgard M.I."/>
        </authorList>
    </citation>
    <scope>NUCLEOTIDE SEQUENCE</scope>
    <source>
        <tissue evidence="1">Shoot tissue taken approximately 20 cm above the soil surface</tissue>
    </source>
</reference>
<proteinExistence type="predicted"/>
<accession>A0A0A9G7F7</accession>
<evidence type="ECO:0000313" key="1">
    <source>
        <dbReference type="EMBL" id="JAE21005.1"/>
    </source>
</evidence>
<dbReference type="AlphaFoldDB" id="A0A0A9G7F7"/>
<sequence length="36" mass="4140">MRTLVLLQLRNTSSRASFLHLRSSGITTRFMARSQC</sequence>
<protein>
    <submittedName>
        <fullName evidence="1">Uncharacterized protein</fullName>
    </submittedName>
</protein>
<organism evidence="1">
    <name type="scientific">Arundo donax</name>
    <name type="common">Giant reed</name>
    <name type="synonym">Donax arundinaceus</name>
    <dbReference type="NCBI Taxonomy" id="35708"/>
    <lineage>
        <taxon>Eukaryota</taxon>
        <taxon>Viridiplantae</taxon>
        <taxon>Streptophyta</taxon>
        <taxon>Embryophyta</taxon>
        <taxon>Tracheophyta</taxon>
        <taxon>Spermatophyta</taxon>
        <taxon>Magnoliopsida</taxon>
        <taxon>Liliopsida</taxon>
        <taxon>Poales</taxon>
        <taxon>Poaceae</taxon>
        <taxon>PACMAD clade</taxon>
        <taxon>Arundinoideae</taxon>
        <taxon>Arundineae</taxon>
        <taxon>Arundo</taxon>
    </lineage>
</organism>
<name>A0A0A9G7F7_ARUDO</name>
<dbReference type="EMBL" id="GBRH01176891">
    <property type="protein sequence ID" value="JAE21005.1"/>
    <property type="molecule type" value="Transcribed_RNA"/>
</dbReference>
<reference evidence="1" key="1">
    <citation type="submission" date="2014-09" db="EMBL/GenBank/DDBJ databases">
        <authorList>
            <person name="Magalhaes I.L.F."/>
            <person name="Oliveira U."/>
            <person name="Santos F.R."/>
            <person name="Vidigal T.H.D.A."/>
            <person name="Brescovit A.D."/>
            <person name="Santos A.J."/>
        </authorList>
    </citation>
    <scope>NUCLEOTIDE SEQUENCE</scope>
    <source>
        <tissue evidence="1">Shoot tissue taken approximately 20 cm above the soil surface</tissue>
    </source>
</reference>